<dbReference type="InterPro" id="IPR011852">
    <property type="entry name" value="TRAP_TAXI"/>
</dbReference>
<evidence type="ECO:0000313" key="2">
    <source>
        <dbReference type="EMBL" id="QCS43962.1"/>
    </source>
</evidence>
<dbReference type="RefSeq" id="WP_138246412.1">
    <property type="nucleotide sequence ID" value="NZ_CP040330.1"/>
</dbReference>
<organism evidence="2 3">
    <name type="scientific">Natrinema versiforme</name>
    <dbReference type="NCBI Taxonomy" id="88724"/>
    <lineage>
        <taxon>Archaea</taxon>
        <taxon>Methanobacteriati</taxon>
        <taxon>Methanobacteriota</taxon>
        <taxon>Stenosarchaea group</taxon>
        <taxon>Halobacteria</taxon>
        <taxon>Halobacteriales</taxon>
        <taxon>Natrialbaceae</taxon>
        <taxon>Natrinema</taxon>
    </lineage>
</organism>
<dbReference type="GeneID" id="40267014"/>
<sequence length="357" mass="38841">MVEERTYISKDTTRRSLLAAAGVGTATALAGCIGGQSSGSDQDLESLSDINSDTRVSPTPSGSGTAPALERALDHATDDYERVSTSYGEQGNAMNENQLDVGVGTLMNFGIVPSWLQETASTVDNLRVLDVSDETEQAWNDDDRLLIQSADTSQIDNVDTPGEVPAPTFAYNFVCRGDLEYDTVYTFLETMYEQRQQLADYHGLLGTFEEDEFWVKNMYDGVPFHPAAADFYEEIGVWSDEYERADGSSSGSGGSGETTVRMRTSDSTTTAYSANQGMASAVNDGTDDLFVEAQTSQGTEANLGALNDETAEMVYIQNWSAQEVQEGAGNYSELDFEMAQVVHFYDLPWFFIADGGN</sequence>
<dbReference type="PANTHER" id="PTHR42941">
    <property type="entry name" value="SLL1037 PROTEIN"/>
    <property type="match status" value="1"/>
</dbReference>
<protein>
    <recommendedName>
        <fullName evidence="4">C4-dicarboxylate ABC transporter substrate-binding protein</fullName>
    </recommendedName>
</protein>
<dbReference type="AlphaFoldDB" id="A0A4P8WLG6"/>
<dbReference type="KEGG" id="nvr:FEJ81_17035"/>
<accession>A0A4P8WLG6</accession>
<proteinExistence type="predicted"/>
<gene>
    <name evidence="2" type="ORF">FEJ81_17035</name>
</gene>
<evidence type="ECO:0000256" key="1">
    <source>
        <dbReference type="SAM" id="MobiDB-lite"/>
    </source>
</evidence>
<feature type="compositionally biased region" description="Polar residues" evidence="1">
    <location>
        <begin position="257"/>
        <end position="268"/>
    </location>
</feature>
<dbReference type="OrthoDB" id="27995at2157"/>
<reference evidence="3" key="1">
    <citation type="submission" date="2019-05" db="EMBL/GenBank/DDBJ databases">
        <title>Genome sequence and methylation pattern of the halophilic Archaeon Natrinema versiforme BOL5-4.</title>
        <authorList>
            <person name="DasSarma P."/>
            <person name="Anton B.P."/>
            <person name="DasSarma S.L."/>
            <person name="Martinez F.L."/>
            <person name="Guzman D."/>
            <person name="Roberts R.J."/>
            <person name="DasSarma S."/>
        </authorList>
    </citation>
    <scope>NUCLEOTIDE SEQUENCE [LARGE SCALE GENOMIC DNA]</scope>
    <source>
        <strain evidence="3">BOL5-4</strain>
    </source>
</reference>
<dbReference type="SUPFAM" id="SSF53850">
    <property type="entry name" value="Periplasmic binding protein-like II"/>
    <property type="match status" value="1"/>
</dbReference>
<feature type="region of interest" description="Disordered" evidence="1">
    <location>
        <begin position="37"/>
        <end position="68"/>
    </location>
</feature>
<dbReference type="PANTHER" id="PTHR42941:SF1">
    <property type="entry name" value="SLL1037 PROTEIN"/>
    <property type="match status" value="1"/>
</dbReference>
<evidence type="ECO:0000313" key="3">
    <source>
        <dbReference type="Proteomes" id="UP000302218"/>
    </source>
</evidence>
<evidence type="ECO:0008006" key="4">
    <source>
        <dbReference type="Google" id="ProtNLM"/>
    </source>
</evidence>
<dbReference type="Gene3D" id="3.40.190.10">
    <property type="entry name" value="Periplasmic binding protein-like II"/>
    <property type="match status" value="2"/>
</dbReference>
<name>A0A4P8WLG6_9EURY</name>
<dbReference type="Proteomes" id="UP000302218">
    <property type="component" value="Chromosome"/>
</dbReference>
<feature type="region of interest" description="Disordered" evidence="1">
    <location>
        <begin position="243"/>
        <end position="268"/>
    </location>
</feature>
<dbReference type="PROSITE" id="PS51257">
    <property type="entry name" value="PROKAR_LIPOPROTEIN"/>
    <property type="match status" value="1"/>
</dbReference>
<dbReference type="EMBL" id="CP040330">
    <property type="protein sequence ID" value="QCS43962.1"/>
    <property type="molecule type" value="Genomic_DNA"/>
</dbReference>
<dbReference type="Pfam" id="PF16868">
    <property type="entry name" value="NMT1_3"/>
    <property type="match status" value="1"/>
</dbReference>
<feature type="compositionally biased region" description="Polar residues" evidence="1">
    <location>
        <begin position="48"/>
        <end position="64"/>
    </location>
</feature>